<dbReference type="InterPro" id="IPR046346">
    <property type="entry name" value="Aminoacid_DH-like_N_sf"/>
</dbReference>
<accession>A0ABZ0UK03</accession>
<dbReference type="InterPro" id="IPR045213">
    <property type="entry name" value="Malic_NAD-bd_bact_type"/>
</dbReference>
<dbReference type="Pfam" id="PF01515">
    <property type="entry name" value="PTA_PTB"/>
    <property type="match status" value="1"/>
</dbReference>
<dbReference type="PANTHER" id="PTHR43237:SF4">
    <property type="entry name" value="NADP-DEPENDENT MALIC ENZYME"/>
    <property type="match status" value="1"/>
</dbReference>
<evidence type="ECO:0000256" key="4">
    <source>
        <dbReference type="ARBA" id="ARBA00008756"/>
    </source>
</evidence>
<dbReference type="InterPro" id="IPR051674">
    <property type="entry name" value="Malate_Decarboxylase"/>
</dbReference>
<dbReference type="InterPro" id="IPR012188">
    <property type="entry name" value="ME_PTA"/>
</dbReference>
<dbReference type="CDD" id="cd05311">
    <property type="entry name" value="NAD_bind_2_malic_enz"/>
    <property type="match status" value="1"/>
</dbReference>
<dbReference type="InterPro" id="IPR042113">
    <property type="entry name" value="P_AcTrfase_dom1"/>
</dbReference>
<name>A0ABZ0UK03_9RICK</name>
<keyword evidence="7" id="KW-0511">Multifunctional enzyme</keyword>
<evidence type="ECO:0000259" key="8">
    <source>
        <dbReference type="SMART" id="SM00919"/>
    </source>
</evidence>
<dbReference type="InterPro" id="IPR042112">
    <property type="entry name" value="P_AcTrfase_dom2"/>
</dbReference>
<evidence type="ECO:0000259" key="9">
    <source>
        <dbReference type="SMART" id="SM01274"/>
    </source>
</evidence>
<keyword evidence="11" id="KW-1185">Reference proteome</keyword>
<evidence type="ECO:0000256" key="2">
    <source>
        <dbReference type="ARBA" id="ARBA00001946"/>
    </source>
</evidence>
<dbReference type="SUPFAM" id="SSF53223">
    <property type="entry name" value="Aminoacid dehydrogenase-like, N-terminal domain"/>
    <property type="match status" value="1"/>
</dbReference>
<dbReference type="RefSeq" id="WP_323732956.1">
    <property type="nucleotide sequence ID" value="NZ_CP110820.1"/>
</dbReference>
<gene>
    <name evidence="10" type="ORF">Bandiella_00094</name>
</gene>
<dbReference type="InterPro" id="IPR012301">
    <property type="entry name" value="Malic_N_dom"/>
</dbReference>
<dbReference type="Gene3D" id="3.40.50.10950">
    <property type="match status" value="1"/>
</dbReference>
<dbReference type="PIRSF" id="PIRSF036684">
    <property type="entry name" value="ME_PTA"/>
    <property type="match status" value="1"/>
</dbReference>
<evidence type="ECO:0000256" key="5">
    <source>
        <dbReference type="ARBA" id="ARBA00022723"/>
    </source>
</evidence>
<comment type="similarity">
    <text evidence="3">In the N-terminal section; belongs to the malic enzymes family.</text>
</comment>
<comment type="cofactor">
    <cofactor evidence="2">
        <name>Mg(2+)</name>
        <dbReference type="ChEBI" id="CHEBI:18420"/>
    </cofactor>
</comment>
<dbReference type="Proteomes" id="UP001327219">
    <property type="component" value="Chromosome"/>
</dbReference>
<feature type="domain" description="Malic enzyme NAD-binding" evidence="8">
    <location>
        <begin position="162"/>
        <end position="399"/>
    </location>
</feature>
<dbReference type="Gene3D" id="3.40.50.720">
    <property type="entry name" value="NAD(P)-binding Rossmann-like Domain"/>
    <property type="match status" value="1"/>
</dbReference>
<comment type="similarity">
    <text evidence="4">In the C-terminal section; belongs to the phosphate acetyltransferase and butyryltransferase family.</text>
</comment>
<comment type="cofactor">
    <cofactor evidence="1">
        <name>Mn(2+)</name>
        <dbReference type="ChEBI" id="CHEBI:29035"/>
    </cofactor>
</comment>
<dbReference type="InterPro" id="IPR012302">
    <property type="entry name" value="Malic_NAD-bd"/>
</dbReference>
<dbReference type="InterPro" id="IPR002505">
    <property type="entry name" value="PTA_PTB"/>
</dbReference>
<dbReference type="Pfam" id="PF00390">
    <property type="entry name" value="malic"/>
    <property type="match status" value="1"/>
</dbReference>
<dbReference type="SMART" id="SM00919">
    <property type="entry name" value="Malic_M"/>
    <property type="match status" value="1"/>
</dbReference>
<reference evidence="10 11" key="1">
    <citation type="submission" date="2022-11" db="EMBL/GenBank/DDBJ databases">
        <title>Host association and intracellularity evolved multiple times independently in the Rickettsiales.</title>
        <authorList>
            <person name="Castelli M."/>
            <person name="Nardi T."/>
            <person name="Gammuto L."/>
            <person name="Bellinzona G."/>
            <person name="Sabaneyeva E."/>
            <person name="Potekhin A."/>
            <person name="Serra V."/>
            <person name="Petroni G."/>
            <person name="Sassera D."/>
        </authorList>
    </citation>
    <scope>NUCLEOTIDE SEQUENCE [LARGE SCALE GENOMIC DNA]</scope>
    <source>
        <strain evidence="10 11">NDG2</strain>
    </source>
</reference>
<evidence type="ECO:0000256" key="1">
    <source>
        <dbReference type="ARBA" id="ARBA00001936"/>
    </source>
</evidence>
<proteinExistence type="inferred from homology"/>
<keyword evidence="5" id="KW-0479">Metal-binding</keyword>
<dbReference type="InterPro" id="IPR015884">
    <property type="entry name" value="Malic_enzyme_CS"/>
</dbReference>
<dbReference type="SUPFAM" id="SSF51735">
    <property type="entry name" value="NAD(P)-binding Rossmann-fold domains"/>
    <property type="match status" value="1"/>
</dbReference>
<protein>
    <submittedName>
        <fullName evidence="10">Bifunctional NADP-dependent malic enzyme/phosphotransacetylase</fullName>
    </submittedName>
</protein>
<dbReference type="Gene3D" id="3.40.50.10380">
    <property type="entry name" value="Malic enzyme, N-terminal domain"/>
    <property type="match status" value="1"/>
</dbReference>
<evidence type="ECO:0000256" key="7">
    <source>
        <dbReference type="ARBA" id="ARBA00023268"/>
    </source>
</evidence>
<evidence type="ECO:0000313" key="10">
    <source>
        <dbReference type="EMBL" id="WPX95992.1"/>
    </source>
</evidence>
<evidence type="ECO:0000313" key="11">
    <source>
        <dbReference type="Proteomes" id="UP001327219"/>
    </source>
</evidence>
<dbReference type="Gene3D" id="3.40.50.10750">
    <property type="entry name" value="Isocitrate/Isopropylmalate dehydrogenase-like"/>
    <property type="match status" value="1"/>
</dbReference>
<dbReference type="EMBL" id="CP110820">
    <property type="protein sequence ID" value="WPX95992.1"/>
    <property type="molecule type" value="Genomic_DNA"/>
</dbReference>
<dbReference type="SUPFAM" id="SSF53659">
    <property type="entry name" value="Isocitrate/Isopropylmalate dehydrogenase-like"/>
    <property type="match status" value="1"/>
</dbReference>
<sequence length="743" mass="81016">MNDLEQEALEFHAKNPKGKISIKLPKNLVNKHDLSLAYSPGVAEPCRQIHKEFGKIYDYTAKGNFVAVISNGTAVLGLGNLGAAASKPVMEGKAALFKRFADIDSIDIEVDETDPEKFVEIVKSIAVTWGGINLEDIKAPECFIIEDKLKECLNIPVFHDDQHGTAIVTAAGLINALHITKRKIEDVKIVVNGAGAAALACVSLIKKIGAKHSNIIVCDTKGVIYEGRTEGMNAWKEAVAVDTKLRTLEEAAKGADVLIGLSVKGAFSKEMIEGMASQPIIFAMANPDPEITPDEVMKLRPDSIIATGRSDYKNQVNNLMCFPYLFRGALDVMATTINDEMKIAAAYALANLAREEITEEVHATCLDGNCEFGPDYIIPITFDSRLMEEVSVAVAKAAMESGVARNKIEDFKEYRKKLSGRLNPSIKIIDSYFNKLKNNPKTVIFAEGEEDPVIKAAADWQKFGYGEAILVGRESVIQEKMSAFNISGIKIINAALSDSTQKYAKHLYQRHQRSGYIYRDCIRLVNRDRNVFAAEMLMHNEGDALITGITRNYAKTLDEITSVIDLRTGMTLFALSVVSINEKTLFVSDTAINECSTSEMLADIAIQSAAEVKKLGIVPKVALISASNFGSSYSADAQKVADAVRILDLKHVDFEYEGEVSIDVALNPEQFAKYPFCRLTSAANILIMPSLHSADIAVKLLSQFGDARSIGPILCGLTKSVQILPMNASVADILNFAAIAVSE</sequence>
<organism evidence="10 11">
    <name type="scientific">Candidatus Bandiella euplotis</name>
    <dbReference type="NCBI Taxonomy" id="1664265"/>
    <lineage>
        <taxon>Bacteria</taxon>
        <taxon>Pseudomonadati</taxon>
        <taxon>Pseudomonadota</taxon>
        <taxon>Alphaproteobacteria</taxon>
        <taxon>Rickettsiales</taxon>
        <taxon>Candidatus Midichloriaceae</taxon>
        <taxon>Candidatus Bandiella</taxon>
    </lineage>
</organism>
<dbReference type="Pfam" id="PF03949">
    <property type="entry name" value="Malic_M"/>
    <property type="match status" value="1"/>
</dbReference>
<evidence type="ECO:0000256" key="3">
    <source>
        <dbReference type="ARBA" id="ARBA00007686"/>
    </source>
</evidence>
<keyword evidence="6" id="KW-0560">Oxidoreductase</keyword>
<dbReference type="PROSITE" id="PS00331">
    <property type="entry name" value="MALIC_ENZYMES"/>
    <property type="match status" value="1"/>
</dbReference>
<feature type="domain" description="Malic enzyme N-terminal" evidence="9">
    <location>
        <begin position="17"/>
        <end position="150"/>
    </location>
</feature>
<evidence type="ECO:0000256" key="6">
    <source>
        <dbReference type="ARBA" id="ARBA00023002"/>
    </source>
</evidence>
<dbReference type="InterPro" id="IPR036291">
    <property type="entry name" value="NAD(P)-bd_dom_sf"/>
</dbReference>
<dbReference type="PANTHER" id="PTHR43237">
    <property type="entry name" value="NADP-DEPENDENT MALIC ENZYME"/>
    <property type="match status" value="1"/>
</dbReference>
<dbReference type="SMART" id="SM01274">
    <property type="entry name" value="malic"/>
    <property type="match status" value="1"/>
</dbReference>
<dbReference type="InterPro" id="IPR037062">
    <property type="entry name" value="Malic_N_dom_sf"/>
</dbReference>